<dbReference type="AlphaFoldDB" id="A0A508A959"/>
<evidence type="ECO:0000256" key="6">
    <source>
        <dbReference type="ARBA" id="ARBA00038076"/>
    </source>
</evidence>
<name>A0A508A959_9ACTO</name>
<comment type="caution">
    <text evidence="10">The sequence shown here is derived from an EMBL/GenBank/DDBJ whole genome shotgun (WGS) entry which is preliminary data.</text>
</comment>
<comment type="subcellular location">
    <subcellularLocation>
        <location evidence="1">Cell membrane</location>
        <topology evidence="1">Multi-pass membrane protein</topology>
    </subcellularLocation>
</comment>
<feature type="transmembrane region" description="Helical" evidence="8">
    <location>
        <begin position="397"/>
        <end position="423"/>
    </location>
</feature>
<organism evidence="10 11">
    <name type="scientific">Actinomyces johnsonii</name>
    <dbReference type="NCBI Taxonomy" id="544581"/>
    <lineage>
        <taxon>Bacteria</taxon>
        <taxon>Bacillati</taxon>
        <taxon>Actinomycetota</taxon>
        <taxon>Actinomycetes</taxon>
        <taxon>Actinomycetales</taxon>
        <taxon>Actinomycetaceae</taxon>
        <taxon>Actinomyces</taxon>
    </lineage>
</organism>
<feature type="region of interest" description="Disordered" evidence="7">
    <location>
        <begin position="80"/>
        <end position="139"/>
    </location>
</feature>
<feature type="transmembrane region" description="Helical" evidence="8">
    <location>
        <begin position="353"/>
        <end position="377"/>
    </location>
</feature>
<keyword evidence="3 8" id="KW-0812">Transmembrane</keyword>
<feature type="compositionally biased region" description="Gly residues" evidence="7">
    <location>
        <begin position="99"/>
        <end position="134"/>
    </location>
</feature>
<keyword evidence="2" id="KW-1003">Cell membrane</keyword>
<gene>
    <name evidence="10" type="ORF">FK256_00375</name>
</gene>
<evidence type="ECO:0000256" key="7">
    <source>
        <dbReference type="SAM" id="MobiDB-lite"/>
    </source>
</evidence>
<evidence type="ECO:0000256" key="1">
    <source>
        <dbReference type="ARBA" id="ARBA00004651"/>
    </source>
</evidence>
<accession>A0A508A959</accession>
<evidence type="ECO:0000256" key="4">
    <source>
        <dbReference type="ARBA" id="ARBA00022989"/>
    </source>
</evidence>
<protein>
    <submittedName>
        <fullName evidence="10">ABC transporter permease</fullName>
    </submittedName>
</protein>
<keyword evidence="4 8" id="KW-1133">Transmembrane helix</keyword>
<reference evidence="10 11" key="1">
    <citation type="submission" date="2019-06" db="EMBL/GenBank/DDBJ databases">
        <title>Draft genome sequence of Actinomyces johnsonii CCUG 34287T.</title>
        <authorList>
            <person name="Salva-Serra F."/>
            <person name="Cardew S."/>
            <person name="Moore E."/>
        </authorList>
    </citation>
    <scope>NUCLEOTIDE SEQUENCE [LARGE SCALE GENOMIC DNA]</scope>
    <source>
        <strain evidence="10 11">CCUG 34287</strain>
    </source>
</reference>
<evidence type="ECO:0000256" key="8">
    <source>
        <dbReference type="SAM" id="Phobius"/>
    </source>
</evidence>
<dbReference type="InterPro" id="IPR050250">
    <property type="entry name" value="Macrolide_Exporter_MacB"/>
</dbReference>
<dbReference type="GO" id="GO:0022857">
    <property type="term" value="F:transmembrane transporter activity"/>
    <property type="evidence" value="ECO:0007669"/>
    <property type="project" value="TreeGrafter"/>
</dbReference>
<dbReference type="Proteomes" id="UP000319010">
    <property type="component" value="Unassembled WGS sequence"/>
</dbReference>
<dbReference type="Pfam" id="PF02687">
    <property type="entry name" value="FtsX"/>
    <property type="match status" value="1"/>
</dbReference>
<evidence type="ECO:0000259" key="9">
    <source>
        <dbReference type="Pfam" id="PF02687"/>
    </source>
</evidence>
<feature type="transmembrane region" description="Helical" evidence="8">
    <location>
        <begin position="443"/>
        <end position="470"/>
    </location>
</feature>
<dbReference type="RefSeq" id="WP_141423280.1">
    <property type="nucleotide sequence ID" value="NZ_JASPFB010000011.1"/>
</dbReference>
<dbReference type="InterPro" id="IPR003838">
    <property type="entry name" value="ABC3_permease_C"/>
</dbReference>
<feature type="transmembrane region" description="Helical" evidence="8">
    <location>
        <begin position="26"/>
        <end position="47"/>
    </location>
</feature>
<keyword evidence="5 8" id="KW-0472">Membrane</keyword>
<dbReference type="GO" id="GO:0005886">
    <property type="term" value="C:plasma membrane"/>
    <property type="evidence" value="ECO:0007669"/>
    <property type="project" value="UniProtKB-SubCell"/>
</dbReference>
<dbReference type="EMBL" id="VICB01000001">
    <property type="protein sequence ID" value="TQD44994.1"/>
    <property type="molecule type" value="Genomic_DNA"/>
</dbReference>
<feature type="domain" description="ABC3 transporter permease C-terminal" evidence="9">
    <location>
        <begin position="357"/>
        <end position="473"/>
    </location>
</feature>
<evidence type="ECO:0000313" key="10">
    <source>
        <dbReference type="EMBL" id="TQD44994.1"/>
    </source>
</evidence>
<evidence type="ECO:0000256" key="3">
    <source>
        <dbReference type="ARBA" id="ARBA00022692"/>
    </source>
</evidence>
<dbReference type="PANTHER" id="PTHR30572">
    <property type="entry name" value="MEMBRANE COMPONENT OF TRANSPORTER-RELATED"/>
    <property type="match status" value="1"/>
</dbReference>
<dbReference type="PANTHER" id="PTHR30572:SF4">
    <property type="entry name" value="ABC TRANSPORTER PERMEASE YTRF"/>
    <property type="match status" value="1"/>
</dbReference>
<evidence type="ECO:0000256" key="2">
    <source>
        <dbReference type="ARBA" id="ARBA00022475"/>
    </source>
</evidence>
<comment type="similarity">
    <text evidence="6">Belongs to the ABC-4 integral membrane protein family.</text>
</comment>
<evidence type="ECO:0000256" key="5">
    <source>
        <dbReference type="ARBA" id="ARBA00023136"/>
    </source>
</evidence>
<sequence length="481" mass="49023">MNGILTGFFGAIVEAWAQLRIGKLRVLLSLVGVAAAVAAMTFVIALGQVTVSAINQVGEKYSGRQGTVTINVTPTGKGLSQAVQADDAPEASANASAGSGAGGAGGSSGGSSGSGSSGSGSSGSSAGGSGGSGAGTTSSAATSARISGAMNSFVERYDVTSWATTYTSNVRFSFPDGARNVSTQTVSLSYGLLHHKTVAQGRWFSAQDEDDLSPSLVVTHGFLEQMGIKEFTGPITITSFSPVQTSFTIVGVLEPENLELIGCSGNAEQDANLPCKQPVSAFALNTSYENWLPKDADRPSPTLEIWAGKGGAKEMASLAKKDLDARFGQGSTQTSDNLQGGNVNSSADTFTKVVTAAGVFVMLLGALSLVNISLVTVRQRIHEIGVRRSFGATSRRIFFSIMLESVVATVVAGIVGIGIAIVGMRVIPLGAVLGIPVTTTPPFPMLAAVIGLIAATVVGALAGIVPAIVATRIRPIDAIRY</sequence>
<proteinExistence type="inferred from homology"/>
<evidence type="ECO:0000313" key="11">
    <source>
        <dbReference type="Proteomes" id="UP000319010"/>
    </source>
</evidence>